<protein>
    <recommendedName>
        <fullName evidence="2">BRCT domain-containing protein</fullName>
    </recommendedName>
</protein>
<reference evidence="3 4" key="1">
    <citation type="submission" date="2017-03" db="EMBL/GenBank/DDBJ databases">
        <title>Genomes of endolithic fungi from Antarctica.</title>
        <authorList>
            <person name="Coleine C."/>
            <person name="Masonjones S."/>
            <person name="Stajich J.E."/>
        </authorList>
    </citation>
    <scope>NUCLEOTIDE SEQUENCE [LARGE SCALE GENOMIC DNA]</scope>
    <source>
        <strain evidence="3 4">CCFEE 6315</strain>
    </source>
</reference>
<dbReference type="PROSITE" id="PS50172">
    <property type="entry name" value="BRCT"/>
    <property type="match status" value="1"/>
</dbReference>
<dbReference type="SUPFAM" id="SSF52113">
    <property type="entry name" value="BRCT domain"/>
    <property type="match status" value="1"/>
</dbReference>
<feature type="compositionally biased region" description="Acidic residues" evidence="1">
    <location>
        <begin position="203"/>
        <end position="216"/>
    </location>
</feature>
<feature type="compositionally biased region" description="Acidic residues" evidence="1">
    <location>
        <begin position="387"/>
        <end position="397"/>
    </location>
</feature>
<gene>
    <name evidence="3" type="ORF">B0A50_07941</name>
</gene>
<dbReference type="InterPro" id="IPR036420">
    <property type="entry name" value="BRCT_dom_sf"/>
</dbReference>
<organism evidence="3 4">
    <name type="scientific">Salinomyces thailandicus</name>
    <dbReference type="NCBI Taxonomy" id="706561"/>
    <lineage>
        <taxon>Eukaryota</taxon>
        <taxon>Fungi</taxon>
        <taxon>Dikarya</taxon>
        <taxon>Ascomycota</taxon>
        <taxon>Pezizomycotina</taxon>
        <taxon>Dothideomycetes</taxon>
        <taxon>Dothideomycetidae</taxon>
        <taxon>Mycosphaerellales</taxon>
        <taxon>Teratosphaeriaceae</taxon>
        <taxon>Salinomyces</taxon>
    </lineage>
</organism>
<feature type="region of interest" description="Disordered" evidence="1">
    <location>
        <begin position="543"/>
        <end position="569"/>
    </location>
</feature>
<evidence type="ECO:0000259" key="2">
    <source>
        <dbReference type="PROSITE" id="PS50172"/>
    </source>
</evidence>
<dbReference type="Gene3D" id="3.40.50.10190">
    <property type="entry name" value="BRCT domain"/>
    <property type="match status" value="1"/>
</dbReference>
<evidence type="ECO:0000256" key="1">
    <source>
        <dbReference type="SAM" id="MobiDB-lite"/>
    </source>
</evidence>
<sequence>MSALTSDSEQVRAKAIWQCSRGVDGEWVPHTIEEGRATQVFRDTSSGTLAVRTESESTNTASDVVARLLAFPPTFLFEPLIEDITVRPPPLERIGWLSKHDVLKLPKSTDEATSHVVLRPGDIVDFGRYAFQTRLDIHRVEMAPEVPAMAPEGHEHRQQQHDPEVVDGIEVAQPTGHGDIDDTIQVRSSDKPVENDGSTAEAADADMETEDDEGLDDPSSLIKSARTPGQVEDTPATSYFTNSEIKETPARLQSGPSDGEPHEPFSTAPEELREDDEEDGSNIKVTSSAVDAAVDPKSPLAGKSGDSQAQDIALDDAAEATPIDLSRASLELGEGNFATASPAGKTIRKYGKGQKRQAAKSAKAVTRKRTVSDSAHGNKETELEPQQADDEEQEDIIAVDSTRVPSVGADTELASDSDMTPVHDAAATHTPAAGTTSDPYDEHDVSEEVSRRTTGVPAPKGKKRGRPIAAEASVKMTEQKHSVKRVKKTSPVAAPETSSDEDVAPRSRHGKARASGKQAQVAREDTDEEIIVVSASKGLTAKGKITPSPQVRIQSKAPNDTPGSTAMSGRAPKLLFSHSKVNNNKGVMAWLRQQGATEIEEIPTKRSHFICVVQSGTLATTAKILRTLAMGKAVVTDDWVTDSKAEGQLLEPDDYMHEDLEASIKADRGRLFKGHILFFTKKLVQSYGQSGWQSIQALCHEAGANLVDHGVAGSGRTTALLGKTIFFGNDADDTDVKTLALEHDFTVYHKDLLTQSVLRGELDLESDEFVIQPSTSVVKRGRGRKR</sequence>
<feature type="compositionally biased region" description="Basic and acidic residues" evidence="1">
    <location>
        <begin position="440"/>
        <end position="451"/>
    </location>
</feature>
<feature type="compositionally biased region" description="Basic residues" evidence="1">
    <location>
        <begin position="346"/>
        <end position="358"/>
    </location>
</feature>
<comment type="caution">
    <text evidence="3">The sequence shown here is derived from an EMBL/GenBank/DDBJ whole genome shotgun (WGS) entry which is preliminary data.</text>
</comment>
<accession>A0A4U0TL82</accession>
<feature type="region of interest" description="Disordered" evidence="1">
    <location>
        <begin position="172"/>
        <end position="315"/>
    </location>
</feature>
<name>A0A4U0TL82_9PEZI</name>
<keyword evidence="4" id="KW-1185">Reference proteome</keyword>
<evidence type="ECO:0000313" key="3">
    <source>
        <dbReference type="EMBL" id="TKA22476.1"/>
    </source>
</evidence>
<dbReference type="Proteomes" id="UP000308549">
    <property type="component" value="Unassembled WGS sequence"/>
</dbReference>
<dbReference type="InterPro" id="IPR001357">
    <property type="entry name" value="BRCT_dom"/>
</dbReference>
<dbReference type="EMBL" id="NAJL01000073">
    <property type="protein sequence ID" value="TKA22476.1"/>
    <property type="molecule type" value="Genomic_DNA"/>
</dbReference>
<feature type="compositionally biased region" description="Low complexity" evidence="1">
    <location>
        <begin position="420"/>
        <end position="436"/>
    </location>
</feature>
<feature type="region of interest" description="Disordered" evidence="1">
    <location>
        <begin position="335"/>
        <end position="524"/>
    </location>
</feature>
<proteinExistence type="predicted"/>
<evidence type="ECO:0000313" key="4">
    <source>
        <dbReference type="Proteomes" id="UP000308549"/>
    </source>
</evidence>
<feature type="compositionally biased region" description="Polar residues" evidence="1">
    <location>
        <begin position="547"/>
        <end position="567"/>
    </location>
</feature>
<feature type="domain" description="BRCT" evidence="2">
    <location>
        <begin position="591"/>
        <end position="657"/>
    </location>
</feature>
<dbReference type="AlphaFoldDB" id="A0A4U0TL82"/>
<dbReference type="OrthoDB" id="342264at2759"/>